<dbReference type="PANTHER" id="PTHR42915:SF1">
    <property type="entry name" value="PEPTIDOGLYCAN BETA-N-ACETYLMURAMIDASE NAMZ"/>
    <property type="match status" value="1"/>
</dbReference>
<dbReference type="AlphaFoldDB" id="A0A4R0PZE6"/>
<feature type="signal peptide" evidence="1">
    <location>
        <begin position="1"/>
        <end position="22"/>
    </location>
</feature>
<evidence type="ECO:0000313" key="5">
    <source>
        <dbReference type="Proteomes" id="UP000293925"/>
    </source>
</evidence>
<dbReference type="OrthoDB" id="9801061at2"/>
<proteinExistence type="predicted"/>
<dbReference type="GO" id="GO:0033922">
    <property type="term" value="F:peptidoglycan beta-N-acetylmuramidase activity"/>
    <property type="evidence" value="ECO:0007669"/>
    <property type="project" value="InterPro"/>
</dbReference>
<dbReference type="Pfam" id="PF20732">
    <property type="entry name" value="NamZ_C"/>
    <property type="match status" value="1"/>
</dbReference>
<dbReference type="Proteomes" id="UP000293925">
    <property type="component" value="Unassembled WGS sequence"/>
</dbReference>
<dbReference type="InterPro" id="IPR048502">
    <property type="entry name" value="NamZ_N"/>
</dbReference>
<protein>
    <submittedName>
        <fullName evidence="4">DUF1343 domain-containing protein</fullName>
    </submittedName>
</protein>
<dbReference type="EMBL" id="SJSO01000003">
    <property type="protein sequence ID" value="TCD28611.1"/>
    <property type="molecule type" value="Genomic_DNA"/>
</dbReference>
<feature type="domain" description="Peptidoglycan beta-N-acetylmuramidase NamZ C-terminal" evidence="3">
    <location>
        <begin position="257"/>
        <end position="407"/>
    </location>
</feature>
<sequence length="408" mass="45493">MKIALLSILMIAPILWHNPSKAQIRPDQEAVASSQLLTGADQTTRYLPYLKGKRIGMVVNPSSLIAGKTSVDSLNTLGVNIVKIFGPEHGFRGNASNGAHVDDSTDPKTGIPVVSLYGKSGKPAAKDLTEIDLMIYDLQDVGARYYTYLATLHRVMEACGENNKELLILDRPNPNGYMVDGPVLDMKLKSGIGFHPVPIAHGMTVAEYAQMINGQGWMAGGIKCKLKIIPMTGYDHEMPYSPPVYPSPNLNTQQSILLYPSICLFEGTIISQGRGTDYPFTVLGNPDLNGKYTFAFTPRSIPGMSESPLFINQECYGLDLRNYDTKKLIRSKRINLSWLLDLYKAYPYKERFFDFRQSKQMGNFDKLAGTTALKEQIIAGKTEKEIRASWEPGLSEFKKMRKQYLLYP</sequence>
<dbReference type="InterPro" id="IPR008302">
    <property type="entry name" value="NamZ"/>
</dbReference>
<feature type="domain" description="Peptidoglycan beta-N-acetylmuramidase NamZ N-terminal" evidence="2">
    <location>
        <begin position="55"/>
        <end position="253"/>
    </location>
</feature>
<feature type="chain" id="PRO_5020418761" evidence="1">
    <location>
        <begin position="23"/>
        <end position="408"/>
    </location>
</feature>
<evidence type="ECO:0000256" key="1">
    <source>
        <dbReference type="SAM" id="SignalP"/>
    </source>
</evidence>
<evidence type="ECO:0000313" key="4">
    <source>
        <dbReference type="EMBL" id="TCD28611.1"/>
    </source>
</evidence>
<evidence type="ECO:0000259" key="3">
    <source>
        <dbReference type="Pfam" id="PF20732"/>
    </source>
</evidence>
<name>A0A4R0PZE6_9SPHI</name>
<gene>
    <name evidence="4" type="ORF">EZ456_04275</name>
</gene>
<organism evidence="4 5">
    <name type="scientific">Pedobacter psychrodurus</name>
    <dbReference type="NCBI Taxonomy" id="2530456"/>
    <lineage>
        <taxon>Bacteria</taxon>
        <taxon>Pseudomonadati</taxon>
        <taxon>Bacteroidota</taxon>
        <taxon>Sphingobacteriia</taxon>
        <taxon>Sphingobacteriales</taxon>
        <taxon>Sphingobacteriaceae</taxon>
        <taxon>Pedobacter</taxon>
    </lineage>
</organism>
<evidence type="ECO:0000259" key="2">
    <source>
        <dbReference type="Pfam" id="PF07075"/>
    </source>
</evidence>
<dbReference type="RefSeq" id="WP_131527635.1">
    <property type="nucleotide sequence ID" value="NZ_SJSO01000003.1"/>
</dbReference>
<dbReference type="Gene3D" id="3.90.1150.140">
    <property type="match status" value="1"/>
</dbReference>
<comment type="caution">
    <text evidence="4">The sequence shown here is derived from an EMBL/GenBank/DDBJ whole genome shotgun (WGS) entry which is preliminary data.</text>
</comment>
<dbReference type="InterPro" id="IPR048503">
    <property type="entry name" value="NamZ_C"/>
</dbReference>
<dbReference type="Pfam" id="PF07075">
    <property type="entry name" value="NamZ_N"/>
    <property type="match status" value="1"/>
</dbReference>
<dbReference type="PIRSF" id="PIRSF016719">
    <property type="entry name" value="UCP016719"/>
    <property type="match status" value="1"/>
</dbReference>
<dbReference type="PANTHER" id="PTHR42915">
    <property type="entry name" value="HYPOTHETICAL 460 KDA PROTEIN IN FEUA-SIGW INTERGENIC REGION [PRECURSOR]"/>
    <property type="match status" value="1"/>
</dbReference>
<keyword evidence="5" id="KW-1185">Reference proteome</keyword>
<reference evidence="4 5" key="1">
    <citation type="submission" date="2019-02" db="EMBL/GenBank/DDBJ databases">
        <title>Pedobacter sp. RP-3-21 sp. nov., isolated from Arctic soil.</title>
        <authorList>
            <person name="Dahal R.H."/>
        </authorList>
    </citation>
    <scope>NUCLEOTIDE SEQUENCE [LARGE SCALE GENOMIC DNA]</scope>
    <source>
        <strain evidence="4 5">RP-3-21</strain>
    </source>
</reference>
<keyword evidence="1" id="KW-0732">Signal</keyword>
<dbReference type="Gene3D" id="3.40.50.12170">
    <property type="entry name" value="Uncharacterised protein PF07075, DUF1343"/>
    <property type="match status" value="1"/>
</dbReference>
<accession>A0A4R0PZE6</accession>